<proteinExistence type="predicted"/>
<dbReference type="InterPro" id="IPR051430">
    <property type="entry name" value="Fungal_TF_Env_Response"/>
</dbReference>
<keyword evidence="1" id="KW-0479">Metal-binding</keyword>
<dbReference type="InterPro" id="IPR007219">
    <property type="entry name" value="XnlR_reg_dom"/>
</dbReference>
<dbReference type="InterPro" id="IPR036864">
    <property type="entry name" value="Zn2-C6_fun-type_DNA-bd_sf"/>
</dbReference>
<evidence type="ECO:0000256" key="5">
    <source>
        <dbReference type="ARBA" id="ARBA00023163"/>
    </source>
</evidence>
<dbReference type="PROSITE" id="PS00463">
    <property type="entry name" value="ZN2_CY6_FUNGAL_1"/>
    <property type="match status" value="1"/>
</dbReference>
<dbReference type="InterPro" id="IPR001138">
    <property type="entry name" value="Zn2Cys6_DnaBD"/>
</dbReference>
<dbReference type="GO" id="GO:0006351">
    <property type="term" value="P:DNA-templated transcription"/>
    <property type="evidence" value="ECO:0007669"/>
    <property type="project" value="InterPro"/>
</dbReference>
<dbReference type="CDD" id="cd00067">
    <property type="entry name" value="GAL4"/>
    <property type="match status" value="1"/>
</dbReference>
<evidence type="ECO:0000256" key="4">
    <source>
        <dbReference type="ARBA" id="ARBA00023125"/>
    </source>
</evidence>
<organism evidence="8 9">
    <name type="scientific">Aspergillus niger ATCC 13496</name>
    <dbReference type="NCBI Taxonomy" id="1353008"/>
    <lineage>
        <taxon>Eukaryota</taxon>
        <taxon>Fungi</taxon>
        <taxon>Dikarya</taxon>
        <taxon>Ascomycota</taxon>
        <taxon>Pezizomycotina</taxon>
        <taxon>Eurotiomycetes</taxon>
        <taxon>Eurotiomycetidae</taxon>
        <taxon>Eurotiales</taxon>
        <taxon>Aspergillaceae</taxon>
        <taxon>Aspergillus</taxon>
        <taxon>Aspergillus subgen. Circumdati</taxon>
    </lineage>
</organism>
<dbReference type="AlphaFoldDB" id="A0A370C4Z4"/>
<dbReference type="VEuPathDB" id="FungiDB:M747DRAFT_276256"/>
<dbReference type="Gene3D" id="4.10.240.10">
    <property type="entry name" value="Zn(2)-C6 fungal-type DNA-binding domain"/>
    <property type="match status" value="1"/>
</dbReference>
<protein>
    <recommendedName>
        <fullName evidence="7">Zn(2)-C6 fungal-type domain-containing protein</fullName>
    </recommendedName>
</protein>
<keyword evidence="2" id="KW-0862">Zinc</keyword>
<dbReference type="PROSITE" id="PS50048">
    <property type="entry name" value="ZN2_CY6_FUNGAL_2"/>
    <property type="match status" value="1"/>
</dbReference>
<keyword evidence="3" id="KW-0805">Transcription regulation</keyword>
<sequence length="693" mass="78957">MDCYTSRRRKRARLSCVECHRRKVRCDRNDPCRRCSKAKIRCFYDTDDRPRASWSHGRSLANDQVPVRQSSTVTTGIASHALHDTSQSYIATQEIPPSSLGHSPEASVRGTMSKSRLLGTTHPITTYLQCDEIYSANSSLHSAGRRDSAWSTLSVEAQTLIATSKAMARTAKKQYACGNSTLDDAARALPPPEVCDVVVRHYMRILEGPFRILHRVAFQREYSAFWENSTKRRPIFTVILCLVMSIGVHFCHDENIEARIRPHILLWLHVAQSWLSNARGKDLATISGLQTQCLLSVSLQFNEGNLQRIWFAQGVLLRNAMYMGLHRDGRHFPDMPFYHVEMRRRLWSTILELDLQVTLDLGMVPTTSEHEFDSLPPMNLDDEVFNETTKAAPTPAANSAPTDSSLQITLRRTLVHRMMIARLMNDSFNEPSYEDILQATNELTKLLSTTKQRLDVLVTEGKASPAHQNLIDFLTRRFLIAMHRPFATKAFQDRRYHYSRQVCLDNALLILTPEHDPDFHRMLLTSVTLFRHIMHHAAISLCLEIMGQIKEDQLDKKLFQIRQQDRSRLLASVQQIPQITAERLRLRETNVKSHVFHCMAIAQIEALENGLDVTGHVLTASVASARQALEILQQRVTANKDGGDHVFSVGSELELAKTDEFLPPTLFRNDDTGFDLGEMTSWLFSDWVDEYPL</sequence>
<evidence type="ECO:0000259" key="7">
    <source>
        <dbReference type="PROSITE" id="PS50048"/>
    </source>
</evidence>
<evidence type="ECO:0000256" key="6">
    <source>
        <dbReference type="ARBA" id="ARBA00023242"/>
    </source>
</evidence>
<reference evidence="8 9" key="1">
    <citation type="submission" date="2018-07" db="EMBL/GenBank/DDBJ databases">
        <title>Section-level genome sequencing of Aspergillus section Nigri to investigate inter- and intra-species variation.</title>
        <authorList>
            <consortium name="DOE Joint Genome Institute"/>
            <person name="Vesth T.C."/>
            <person name="Nybo J.L."/>
            <person name="Theobald S."/>
            <person name="Frisvad J.C."/>
            <person name="Larsen T.O."/>
            <person name="Nielsen K.F."/>
            <person name="Hoof J.B."/>
            <person name="Brandl J."/>
            <person name="Salamov A."/>
            <person name="Riley R."/>
            <person name="Gladden J.M."/>
            <person name="Phatale P."/>
            <person name="Nielsen M.T."/>
            <person name="Lyhne E.K."/>
            <person name="Kogle M.E."/>
            <person name="Strasser K."/>
            <person name="McDonnell E."/>
            <person name="Barry K."/>
            <person name="Clum A."/>
            <person name="Chen C."/>
            <person name="Nolan M."/>
            <person name="Sandor L."/>
            <person name="Kuo A."/>
            <person name="Lipzen A."/>
            <person name="Hainaut M."/>
            <person name="Drula E."/>
            <person name="Tsang A."/>
            <person name="Magnuson J.K."/>
            <person name="Henrissat B."/>
            <person name="Wiebenga A."/>
            <person name="Simmons B.A."/>
            <person name="Makela M.R."/>
            <person name="De vries R.P."/>
            <person name="Grigoriev I.V."/>
            <person name="Mortensen U.H."/>
            <person name="Baker S.E."/>
            <person name="Andersen M.R."/>
        </authorList>
    </citation>
    <scope>NUCLEOTIDE SEQUENCE [LARGE SCALE GENOMIC DNA]</scope>
    <source>
        <strain evidence="8 9">ATCC 13496</strain>
    </source>
</reference>
<keyword evidence="4" id="KW-0238">DNA-binding</keyword>
<dbReference type="Pfam" id="PF00172">
    <property type="entry name" value="Zn_clus"/>
    <property type="match status" value="1"/>
</dbReference>
<dbReference type="SMART" id="SM00066">
    <property type="entry name" value="GAL4"/>
    <property type="match status" value="1"/>
</dbReference>
<evidence type="ECO:0000256" key="2">
    <source>
        <dbReference type="ARBA" id="ARBA00022833"/>
    </source>
</evidence>
<dbReference type="GO" id="GO:0000978">
    <property type="term" value="F:RNA polymerase II cis-regulatory region sequence-specific DNA binding"/>
    <property type="evidence" value="ECO:0007669"/>
    <property type="project" value="TreeGrafter"/>
</dbReference>
<feature type="domain" description="Zn(2)-C6 fungal-type" evidence="7">
    <location>
        <begin position="15"/>
        <end position="44"/>
    </location>
</feature>
<dbReference type="GO" id="GO:0005634">
    <property type="term" value="C:nucleus"/>
    <property type="evidence" value="ECO:0007669"/>
    <property type="project" value="TreeGrafter"/>
</dbReference>
<evidence type="ECO:0000313" key="9">
    <source>
        <dbReference type="Proteomes" id="UP000253845"/>
    </source>
</evidence>
<evidence type="ECO:0000256" key="1">
    <source>
        <dbReference type="ARBA" id="ARBA00022723"/>
    </source>
</evidence>
<evidence type="ECO:0000313" key="8">
    <source>
        <dbReference type="EMBL" id="RDH22938.1"/>
    </source>
</evidence>
<dbReference type="EMBL" id="KZ851906">
    <property type="protein sequence ID" value="RDH22938.1"/>
    <property type="molecule type" value="Genomic_DNA"/>
</dbReference>
<dbReference type="SUPFAM" id="SSF57701">
    <property type="entry name" value="Zn2/Cys6 DNA-binding domain"/>
    <property type="match status" value="1"/>
</dbReference>
<name>A0A370C4Z4_ASPNG</name>
<gene>
    <name evidence="8" type="ORF">M747DRAFT_276256</name>
</gene>
<dbReference type="Proteomes" id="UP000253845">
    <property type="component" value="Unassembled WGS sequence"/>
</dbReference>
<dbReference type="GO" id="GO:0001228">
    <property type="term" value="F:DNA-binding transcription activator activity, RNA polymerase II-specific"/>
    <property type="evidence" value="ECO:0007669"/>
    <property type="project" value="TreeGrafter"/>
</dbReference>
<keyword evidence="6" id="KW-0539">Nucleus</keyword>
<keyword evidence="5" id="KW-0804">Transcription</keyword>
<evidence type="ECO:0000256" key="3">
    <source>
        <dbReference type="ARBA" id="ARBA00023015"/>
    </source>
</evidence>
<dbReference type="Pfam" id="PF04082">
    <property type="entry name" value="Fungal_trans"/>
    <property type="match status" value="1"/>
</dbReference>
<dbReference type="GO" id="GO:0008270">
    <property type="term" value="F:zinc ion binding"/>
    <property type="evidence" value="ECO:0007669"/>
    <property type="project" value="InterPro"/>
</dbReference>
<accession>A0A370C4Z4</accession>
<dbReference type="CDD" id="cd12148">
    <property type="entry name" value="fungal_TF_MHR"/>
    <property type="match status" value="1"/>
</dbReference>
<dbReference type="SMART" id="SM00906">
    <property type="entry name" value="Fungal_trans"/>
    <property type="match status" value="1"/>
</dbReference>
<dbReference type="PANTHER" id="PTHR31944:SF131">
    <property type="entry name" value="HEME-RESPONSIVE ZINC FINGER TRANSCRIPTION FACTOR HAP1"/>
    <property type="match status" value="1"/>
</dbReference>
<dbReference type="PANTHER" id="PTHR31944">
    <property type="entry name" value="HEME-RESPONSIVE ZINC FINGER TRANSCRIPTION FACTOR HAP1"/>
    <property type="match status" value="1"/>
</dbReference>